<feature type="compositionally biased region" description="Polar residues" evidence="2">
    <location>
        <begin position="334"/>
        <end position="350"/>
    </location>
</feature>
<dbReference type="Pfam" id="PF18758">
    <property type="entry name" value="KDZ"/>
    <property type="match status" value="1"/>
</dbReference>
<protein>
    <recommendedName>
        <fullName evidence="5">CxC1-like cysteine cluster associated with KDZ transposases domain-containing protein</fullName>
    </recommendedName>
</protein>
<accession>A0ABQ0KUD5</accession>
<sequence>MRTALRPVPVPRSRGHDQQFRRVLSLSSSVLIVSRMRVNAKDREAAASRTSQNPAGGARLIPGPRDAHLNKKLPQHLNIRPDLYVGAGRTLVESQRLAPKGRQLLREIENSEPGPSRLAGEANNDAESLDTSEFYSAFSSDFPAPSAHAQKRAVQWDQWQQVILPKLQPVYIDLLHYSKSLRNLDELSLEHVWSCPCVQREQRLTVAIVRFHRIDDVVLTVKTCDCGSAARQLMQLGAFPCAPILPTLAVDLRVLEFAATLFLRVAPNVSAFSSTVEAVLTGMGYKLENQDSLRRRFGNALQWYIQLKDQTRDCLCQKLDDLRPEIVGELATGGSEQTVDGSSSPNAPETNDSHSESSTEIPNAQPSPNKSKKRARDPDSDEDTTSSKESPFSDPRPRARPSNWLRSCCPACFGNLTADGMMRNDVNVSLDACFGHKRNAGKKDPPRTHPQTHFIPEGVCERMERHVDEAREPKPTRSKRRRTAAVVEDDEEDSIEPGMKLPRSVLDGCEASFKAADEKRQKASTSFFDDTGLMVLTCRHDTVLFAVNMHSAGEKQFYALTLLESLFQHLQIDIKVGTLYDVACALERACRKWGFLERYWDRISFAVSIFHAFGHEWVCQLLNSPRKKPGFGFTDGEGCERVWNSLKHLIAAMRVTGYHNRLYTLDRQLTYNRDNSLFRLGEWLLRRHRHSARQRTTAENDLQTAREMCGMSVTQLREQWRLQIQAQTRPVQRRSKKMGEKAVEHVMQLRRSVKASEARIATLRRTITTQSEIDDAELDALSLELTEAEAALTTTQTQLRRKEQALGASGKTLLNKISRNEYFGLRVSARALKRRLRDRLRSRKFELDRVERNFRHLVNEKKLYDHTEAAVKRREPTLRAQNKQYNDLCTKITKLIRSDPNLKDMTPPVPIDPKKLWALNVDDDIWEDVGLDDDDLGGPVPEWAGNEGVRMGIRAMLVLDRCEEEDVRLRKERIALQVWFAEEWKVMALAMTREPPSSPRPSFAALLDLDQIST</sequence>
<evidence type="ECO:0000313" key="4">
    <source>
        <dbReference type="Proteomes" id="UP000815677"/>
    </source>
</evidence>
<name>A0ABQ0KUD5_MYCCL</name>
<evidence type="ECO:0000256" key="1">
    <source>
        <dbReference type="SAM" id="Coils"/>
    </source>
</evidence>
<gene>
    <name evidence="3" type="ORF">MCHLO_00206</name>
</gene>
<dbReference type="PANTHER" id="PTHR33096:SF1">
    <property type="entry name" value="CXC1-LIKE CYSTEINE CLUSTER ASSOCIATED WITH KDZ TRANSPOSASES DOMAIN-CONTAINING PROTEIN"/>
    <property type="match status" value="1"/>
</dbReference>
<proteinExistence type="predicted"/>
<dbReference type="Proteomes" id="UP000815677">
    <property type="component" value="Unassembled WGS sequence"/>
</dbReference>
<keyword evidence="1" id="KW-0175">Coiled coil</keyword>
<dbReference type="InterPro" id="IPR040521">
    <property type="entry name" value="KDZ"/>
</dbReference>
<feature type="region of interest" description="Disordered" evidence="2">
    <location>
        <begin position="42"/>
        <end position="69"/>
    </location>
</feature>
<reference evidence="3" key="1">
    <citation type="submission" date="2014-09" db="EMBL/GenBank/DDBJ databases">
        <title>Genome sequence of the luminous mushroom Mycena chlorophos for searching fungal bioluminescence genes.</title>
        <authorList>
            <person name="Tanaka Y."/>
            <person name="Kasuga D."/>
            <person name="Oba Y."/>
            <person name="Hase S."/>
            <person name="Sato K."/>
            <person name="Oba Y."/>
            <person name="Sakakibara Y."/>
        </authorList>
    </citation>
    <scope>NUCLEOTIDE SEQUENCE</scope>
</reference>
<feature type="region of interest" description="Disordered" evidence="2">
    <location>
        <begin position="467"/>
        <end position="499"/>
    </location>
</feature>
<feature type="coiled-coil region" evidence="1">
    <location>
        <begin position="746"/>
        <end position="805"/>
    </location>
</feature>
<feature type="region of interest" description="Disordered" evidence="2">
    <location>
        <begin position="331"/>
        <end position="400"/>
    </location>
</feature>
<dbReference type="PANTHER" id="PTHR33096">
    <property type="entry name" value="CXC2 DOMAIN-CONTAINING PROTEIN"/>
    <property type="match status" value="1"/>
</dbReference>
<evidence type="ECO:0000256" key="2">
    <source>
        <dbReference type="SAM" id="MobiDB-lite"/>
    </source>
</evidence>
<organism evidence="3 4">
    <name type="scientific">Mycena chlorophos</name>
    <name type="common">Agaric fungus</name>
    <name type="synonym">Agaricus chlorophos</name>
    <dbReference type="NCBI Taxonomy" id="658473"/>
    <lineage>
        <taxon>Eukaryota</taxon>
        <taxon>Fungi</taxon>
        <taxon>Dikarya</taxon>
        <taxon>Basidiomycota</taxon>
        <taxon>Agaricomycotina</taxon>
        <taxon>Agaricomycetes</taxon>
        <taxon>Agaricomycetidae</taxon>
        <taxon>Agaricales</taxon>
        <taxon>Marasmiineae</taxon>
        <taxon>Mycenaceae</taxon>
        <taxon>Mycena</taxon>
    </lineage>
</organism>
<keyword evidence="4" id="KW-1185">Reference proteome</keyword>
<dbReference type="EMBL" id="DF838021">
    <property type="protein sequence ID" value="GAT42493.1"/>
    <property type="molecule type" value="Genomic_DNA"/>
</dbReference>
<feature type="compositionally biased region" description="Polar residues" evidence="2">
    <location>
        <begin position="358"/>
        <end position="369"/>
    </location>
</feature>
<evidence type="ECO:0000313" key="3">
    <source>
        <dbReference type="EMBL" id="GAT42493.1"/>
    </source>
</evidence>
<evidence type="ECO:0008006" key="5">
    <source>
        <dbReference type="Google" id="ProtNLM"/>
    </source>
</evidence>